<organism evidence="2 3">
    <name type="scientific">Ganoderma sinense ZZ0214-1</name>
    <dbReference type="NCBI Taxonomy" id="1077348"/>
    <lineage>
        <taxon>Eukaryota</taxon>
        <taxon>Fungi</taxon>
        <taxon>Dikarya</taxon>
        <taxon>Basidiomycota</taxon>
        <taxon>Agaricomycotina</taxon>
        <taxon>Agaricomycetes</taxon>
        <taxon>Polyporales</taxon>
        <taxon>Polyporaceae</taxon>
        <taxon>Ganoderma</taxon>
    </lineage>
</organism>
<feature type="compositionally biased region" description="Low complexity" evidence="1">
    <location>
        <begin position="14"/>
        <end position="28"/>
    </location>
</feature>
<proteinExistence type="predicted"/>
<dbReference type="AlphaFoldDB" id="A0A2G8SPQ7"/>
<dbReference type="EMBL" id="AYKW01000003">
    <property type="protein sequence ID" value="PIL35757.1"/>
    <property type="molecule type" value="Genomic_DNA"/>
</dbReference>
<reference evidence="2 3" key="1">
    <citation type="journal article" date="2015" name="Sci. Rep.">
        <title>Chromosome-level genome map provides insights into diverse defense mechanisms in the medicinal fungus Ganoderma sinense.</title>
        <authorList>
            <person name="Zhu Y."/>
            <person name="Xu J."/>
            <person name="Sun C."/>
            <person name="Zhou S."/>
            <person name="Xu H."/>
            <person name="Nelson D.R."/>
            <person name="Qian J."/>
            <person name="Song J."/>
            <person name="Luo H."/>
            <person name="Xiang L."/>
            <person name="Li Y."/>
            <person name="Xu Z."/>
            <person name="Ji A."/>
            <person name="Wang L."/>
            <person name="Lu S."/>
            <person name="Hayward A."/>
            <person name="Sun W."/>
            <person name="Li X."/>
            <person name="Schwartz D.C."/>
            <person name="Wang Y."/>
            <person name="Chen S."/>
        </authorList>
    </citation>
    <scope>NUCLEOTIDE SEQUENCE [LARGE SCALE GENOMIC DNA]</scope>
    <source>
        <strain evidence="2 3">ZZ0214-1</strain>
    </source>
</reference>
<evidence type="ECO:0000313" key="2">
    <source>
        <dbReference type="EMBL" id="PIL35757.1"/>
    </source>
</evidence>
<evidence type="ECO:0000256" key="1">
    <source>
        <dbReference type="SAM" id="MobiDB-lite"/>
    </source>
</evidence>
<sequence length="159" mass="17134">MPSRTDQKTVHVVSSPTTAESGSSSSDGTIREAANHHTNDATKTQAPGAPPRKMTALDDNTDEGIDDILCVAIGIYDLPSPLDAKALAQLQQAVAELPAPQLRQVFIALVDALPEVPDQMTRLWTPDAQTGTGAKGPQLGQWMCTRCFYTPTPHHHPWE</sequence>
<feature type="region of interest" description="Disordered" evidence="1">
    <location>
        <begin position="1"/>
        <end position="60"/>
    </location>
</feature>
<keyword evidence="3" id="KW-1185">Reference proteome</keyword>
<protein>
    <submittedName>
        <fullName evidence="2">Uncharacterized protein</fullName>
    </submittedName>
</protein>
<name>A0A2G8SPQ7_9APHY</name>
<evidence type="ECO:0000313" key="3">
    <source>
        <dbReference type="Proteomes" id="UP000230002"/>
    </source>
</evidence>
<gene>
    <name evidence="2" type="ORF">GSI_02487</name>
</gene>
<dbReference type="Proteomes" id="UP000230002">
    <property type="component" value="Unassembled WGS sequence"/>
</dbReference>
<accession>A0A2G8SPQ7</accession>
<feature type="compositionally biased region" description="Basic and acidic residues" evidence="1">
    <location>
        <begin position="29"/>
        <end position="40"/>
    </location>
</feature>
<comment type="caution">
    <text evidence="2">The sequence shown here is derived from an EMBL/GenBank/DDBJ whole genome shotgun (WGS) entry which is preliminary data.</text>
</comment>